<dbReference type="STRING" id="1664694.A0A0N1HET8"/>
<dbReference type="InterPro" id="IPR021858">
    <property type="entry name" value="Fun_TF"/>
</dbReference>
<dbReference type="Pfam" id="PF11951">
    <property type="entry name" value="Fungal_trans_2"/>
    <property type="match status" value="1"/>
</dbReference>
<keyword evidence="5" id="KW-1185">Reference proteome</keyword>
<dbReference type="OrthoDB" id="415590at2759"/>
<evidence type="ECO:0000256" key="1">
    <source>
        <dbReference type="ARBA" id="ARBA00004123"/>
    </source>
</evidence>
<dbReference type="Proteomes" id="UP000038010">
    <property type="component" value="Unassembled WGS sequence"/>
</dbReference>
<dbReference type="EMBL" id="LFJN01000004">
    <property type="protein sequence ID" value="KPI44047.1"/>
    <property type="molecule type" value="Genomic_DNA"/>
</dbReference>
<feature type="region of interest" description="Disordered" evidence="3">
    <location>
        <begin position="1"/>
        <end position="22"/>
    </location>
</feature>
<dbReference type="VEuPathDB" id="FungiDB:AB675_6405"/>
<dbReference type="GO" id="GO:0045944">
    <property type="term" value="P:positive regulation of transcription by RNA polymerase II"/>
    <property type="evidence" value="ECO:0007669"/>
    <property type="project" value="TreeGrafter"/>
</dbReference>
<comment type="subcellular location">
    <subcellularLocation>
        <location evidence="1">Nucleus</location>
    </subcellularLocation>
</comment>
<comment type="caution">
    <text evidence="4">The sequence shown here is derived from an EMBL/GenBank/DDBJ whole genome shotgun (WGS) entry which is preliminary data.</text>
</comment>
<evidence type="ECO:0000256" key="3">
    <source>
        <dbReference type="SAM" id="MobiDB-lite"/>
    </source>
</evidence>
<evidence type="ECO:0000256" key="2">
    <source>
        <dbReference type="ARBA" id="ARBA00023242"/>
    </source>
</evidence>
<dbReference type="RefSeq" id="XP_018004010.1">
    <property type="nucleotide sequence ID" value="XM_018146695.1"/>
</dbReference>
<dbReference type="PANTHER" id="PTHR37534">
    <property type="entry name" value="TRANSCRIPTIONAL ACTIVATOR PROTEIN UGA3"/>
    <property type="match status" value="1"/>
</dbReference>
<proteinExistence type="predicted"/>
<evidence type="ECO:0008006" key="6">
    <source>
        <dbReference type="Google" id="ProtNLM"/>
    </source>
</evidence>
<dbReference type="GeneID" id="28738575"/>
<sequence>MFSEDSVSYQPPHDCAYDSSGYGNTSPDARYLELQQELYSMLLAEVHRPDDDQDAEPIHSSELVTNDAEIADYPPCEPDFGRTSVPRVRMLRYLTHWITDSAPCLDQFDEAQHFGVQIPMLARQTPTLLYAILAFSARHWERKNPGEVPRDSLELYQESIRLLGAELDARSSNTVASVCILACFELMSDSSLDWRRHLEGCAALLRLYEVHGFSGGLLQAVFWCYARMDMCGAVLNYGREKTILPIDQWLAPKMVATIPPAQRDVLIHGLFQKKCANNPDMYGNWAVYLCAKAIELSYHQGNLRDVERSDREDALPLRRRWQQLWDNLQLWYSQRPDCMQPVSCPSADEGGLFPQIIFVHRAAIYSNQSYHAACIIMLELQWTNIDVLHPKSSLESVIWHARRVWGISLTNPHRGNLVAAVQPLCLAARYFTHIEEHLAMARLFKLIHETTGWGALPRIGALESFWGYDTGELSSAIGIL</sequence>
<evidence type="ECO:0000313" key="4">
    <source>
        <dbReference type="EMBL" id="KPI44047.1"/>
    </source>
</evidence>
<dbReference type="AlphaFoldDB" id="A0A0N1HET8"/>
<keyword evidence="2" id="KW-0539">Nucleus</keyword>
<organism evidence="4 5">
    <name type="scientific">Cyphellophora attinorum</name>
    <dbReference type="NCBI Taxonomy" id="1664694"/>
    <lineage>
        <taxon>Eukaryota</taxon>
        <taxon>Fungi</taxon>
        <taxon>Dikarya</taxon>
        <taxon>Ascomycota</taxon>
        <taxon>Pezizomycotina</taxon>
        <taxon>Eurotiomycetes</taxon>
        <taxon>Chaetothyriomycetidae</taxon>
        <taxon>Chaetothyriales</taxon>
        <taxon>Cyphellophoraceae</taxon>
        <taxon>Cyphellophora</taxon>
    </lineage>
</organism>
<name>A0A0N1HET8_9EURO</name>
<gene>
    <name evidence="4" type="ORF">AB675_6405</name>
</gene>
<protein>
    <recommendedName>
        <fullName evidence="6">Transcription activator AMTR1</fullName>
    </recommendedName>
</protein>
<accession>A0A0N1HET8</accession>
<dbReference type="GO" id="GO:0005634">
    <property type="term" value="C:nucleus"/>
    <property type="evidence" value="ECO:0007669"/>
    <property type="project" value="UniProtKB-SubCell"/>
</dbReference>
<dbReference type="PANTHER" id="PTHR37534:SF24">
    <property type="entry name" value="MISCELLANEOUS ZN(II)2CYS6 TRANSCRIPTION FACTOR (EUROFUNG)-RELATED"/>
    <property type="match status" value="1"/>
</dbReference>
<reference evidence="4 5" key="1">
    <citation type="submission" date="2015-06" db="EMBL/GenBank/DDBJ databases">
        <title>Draft genome of the ant-associated black yeast Phialophora attae CBS 131958.</title>
        <authorList>
            <person name="Moreno L.F."/>
            <person name="Stielow B.J."/>
            <person name="de Hoog S."/>
            <person name="Vicente V.A."/>
            <person name="Weiss V.A."/>
            <person name="de Vries M."/>
            <person name="Cruz L.M."/>
            <person name="Souza E.M."/>
        </authorList>
    </citation>
    <scope>NUCLEOTIDE SEQUENCE [LARGE SCALE GENOMIC DNA]</scope>
    <source>
        <strain evidence="4 5">CBS 131958</strain>
    </source>
</reference>
<evidence type="ECO:0000313" key="5">
    <source>
        <dbReference type="Proteomes" id="UP000038010"/>
    </source>
</evidence>
<dbReference type="GO" id="GO:0000976">
    <property type="term" value="F:transcription cis-regulatory region binding"/>
    <property type="evidence" value="ECO:0007669"/>
    <property type="project" value="TreeGrafter"/>
</dbReference>
<dbReference type="GO" id="GO:0003700">
    <property type="term" value="F:DNA-binding transcription factor activity"/>
    <property type="evidence" value="ECO:0007669"/>
    <property type="project" value="TreeGrafter"/>
</dbReference>